<dbReference type="RefSeq" id="XP_018255096.1">
    <property type="nucleotide sequence ID" value="XM_018402233.1"/>
</dbReference>
<feature type="compositionally biased region" description="Polar residues" evidence="1">
    <location>
        <begin position="13"/>
        <end position="25"/>
    </location>
</feature>
<proteinExistence type="predicted"/>
<dbReference type="GeneID" id="28962568"/>
<feature type="region of interest" description="Disordered" evidence="1">
    <location>
        <begin position="1"/>
        <end position="29"/>
    </location>
</feature>
<dbReference type="AlphaFoldDB" id="A0A0J9W2D0"/>
<sequence>MHSPEVDPGKPQNPGSQDPGISNPQVMVADLNATPLSRYVSPLIEPQWQRD</sequence>
<name>A0A0J9W2D0_FUSO4</name>
<dbReference type="EMBL" id="DS231721">
    <property type="protein sequence ID" value="KNB17051.1"/>
    <property type="molecule type" value="Genomic_DNA"/>
</dbReference>
<protein>
    <submittedName>
        <fullName evidence="2">Uncharacterized protein</fullName>
    </submittedName>
</protein>
<dbReference type="VEuPathDB" id="FungiDB:FOXG_21862"/>
<dbReference type="KEGG" id="fox:FOXG_21862"/>
<gene>
    <name evidence="2" type="ORF">FOXG_21862</name>
</gene>
<evidence type="ECO:0000313" key="2">
    <source>
        <dbReference type="EMBL" id="KNB17051.1"/>
    </source>
</evidence>
<reference evidence="2" key="2">
    <citation type="journal article" date="2010" name="Nature">
        <title>Comparative genomics reveals mobile pathogenicity chromosomes in Fusarium.</title>
        <authorList>
            <person name="Ma L.J."/>
            <person name="van der Does H.C."/>
            <person name="Borkovich K.A."/>
            <person name="Coleman J.J."/>
            <person name="Daboussi M.J."/>
            <person name="Di Pietro A."/>
            <person name="Dufresne M."/>
            <person name="Freitag M."/>
            <person name="Grabherr M."/>
            <person name="Henrissat B."/>
            <person name="Houterman P.M."/>
            <person name="Kang S."/>
            <person name="Shim W.B."/>
            <person name="Woloshuk C."/>
            <person name="Xie X."/>
            <person name="Xu J.R."/>
            <person name="Antoniw J."/>
            <person name="Baker S.E."/>
            <person name="Bluhm B.H."/>
            <person name="Breakspear A."/>
            <person name="Brown D.W."/>
            <person name="Butchko R.A."/>
            <person name="Chapman S."/>
            <person name="Coulson R."/>
            <person name="Coutinho P.M."/>
            <person name="Danchin E.G."/>
            <person name="Diener A."/>
            <person name="Gale L.R."/>
            <person name="Gardiner D.M."/>
            <person name="Goff S."/>
            <person name="Hammond-Kosack K.E."/>
            <person name="Hilburn K."/>
            <person name="Hua-Van A."/>
            <person name="Jonkers W."/>
            <person name="Kazan K."/>
            <person name="Kodira C.D."/>
            <person name="Koehrsen M."/>
            <person name="Kumar L."/>
            <person name="Lee Y.H."/>
            <person name="Li L."/>
            <person name="Manners J.M."/>
            <person name="Miranda-Saavedra D."/>
            <person name="Mukherjee M."/>
            <person name="Park G."/>
            <person name="Park J."/>
            <person name="Park S.Y."/>
            <person name="Proctor R.H."/>
            <person name="Regev A."/>
            <person name="Ruiz-Roldan M.C."/>
            <person name="Sain D."/>
            <person name="Sakthikumar S."/>
            <person name="Sykes S."/>
            <person name="Schwartz D.C."/>
            <person name="Turgeon B.G."/>
            <person name="Wapinski I."/>
            <person name="Yoder O."/>
            <person name="Young S."/>
            <person name="Zeng Q."/>
            <person name="Zhou S."/>
            <person name="Galagan J."/>
            <person name="Cuomo C.A."/>
            <person name="Kistler H.C."/>
            <person name="Rep M."/>
        </authorList>
    </citation>
    <scope>NUCLEOTIDE SEQUENCE [LARGE SCALE GENOMIC DNA]</scope>
    <source>
        <strain evidence="2">4287</strain>
    </source>
</reference>
<accession>A0A0J9W2D0</accession>
<organism evidence="2 3">
    <name type="scientific">Fusarium oxysporum f. sp. lycopersici (strain 4287 / CBS 123668 / FGSC 9935 / NRRL 34936)</name>
    <name type="common">Fusarium vascular wilt of tomato</name>
    <dbReference type="NCBI Taxonomy" id="426428"/>
    <lineage>
        <taxon>Eukaryota</taxon>
        <taxon>Fungi</taxon>
        <taxon>Dikarya</taxon>
        <taxon>Ascomycota</taxon>
        <taxon>Pezizomycotina</taxon>
        <taxon>Sordariomycetes</taxon>
        <taxon>Hypocreomycetidae</taxon>
        <taxon>Hypocreales</taxon>
        <taxon>Nectriaceae</taxon>
        <taxon>Fusarium</taxon>
        <taxon>Fusarium oxysporum species complex</taxon>
    </lineage>
</organism>
<evidence type="ECO:0000313" key="3">
    <source>
        <dbReference type="Proteomes" id="UP000009097"/>
    </source>
</evidence>
<reference evidence="2" key="1">
    <citation type="submission" date="2007-04" db="EMBL/GenBank/DDBJ databases">
        <authorList>
            <consortium name="The Broad Institute Genome Sequencing Platform"/>
            <person name="Birren B."/>
            <person name="Lander E."/>
            <person name="Galagan J."/>
            <person name="Nusbaum C."/>
            <person name="Devon K."/>
            <person name="Ma L.-J."/>
            <person name="Jaffe D."/>
            <person name="Butler J."/>
            <person name="Alvarez P."/>
            <person name="Gnerre S."/>
            <person name="Grabherr M."/>
            <person name="Kleber M."/>
            <person name="Mauceli E."/>
            <person name="Brockman W."/>
            <person name="MacCallum I.A."/>
            <person name="Young S."/>
            <person name="LaButti K."/>
            <person name="DeCaprio D."/>
            <person name="Crawford M."/>
            <person name="Koehrsen M."/>
            <person name="Engels R."/>
            <person name="Montgomery P."/>
            <person name="Pearson M."/>
            <person name="Howarth C."/>
            <person name="Larson L."/>
            <person name="White J."/>
            <person name="O'Leary S."/>
            <person name="Kodira C."/>
            <person name="Zeng Q."/>
            <person name="Yandava C."/>
            <person name="Alvarado L."/>
            <person name="Kistler C."/>
            <person name="Shim W.-B."/>
            <person name="Kang S."/>
            <person name="Woloshuk C."/>
        </authorList>
    </citation>
    <scope>NUCLEOTIDE SEQUENCE</scope>
    <source>
        <strain evidence="2">4287</strain>
    </source>
</reference>
<evidence type="ECO:0000256" key="1">
    <source>
        <dbReference type="SAM" id="MobiDB-lite"/>
    </source>
</evidence>
<dbReference type="Proteomes" id="UP000009097">
    <property type="component" value="Unassembled WGS sequence"/>
</dbReference>